<feature type="chain" id="PRO_5044842828" evidence="1">
    <location>
        <begin position="23"/>
        <end position="253"/>
    </location>
</feature>
<name>A0ABD2M170_9BILA</name>
<sequence>MANCRFLLLLMFTPVFFIGGTAQHDEHAEMDDHDHRRHYKQCRITVNLYRDLRMLSEDNKHGMKNCSAAGCFFMYPPKDSDSNFFPNRMLSVDRSRSSSSHLVGLNAALQGCRSDIPFMLQRVSFSKDIKLHRMLRYLRACFVRDIRENNRGFNNGTQQMKNCQPEMANKTNSLLSKRSWLEQNAYFAENNCFYPFYRQAVFYASFGQHSEGRVVCCSDGRIDEEESFKENCKKLTDHIYAAKAGWRKGKDAQ</sequence>
<evidence type="ECO:0000313" key="3">
    <source>
        <dbReference type="Proteomes" id="UP001620626"/>
    </source>
</evidence>
<proteinExistence type="predicted"/>
<gene>
    <name evidence="2" type="ORF">niasHT_000399</name>
</gene>
<dbReference type="Proteomes" id="UP001620626">
    <property type="component" value="Unassembled WGS sequence"/>
</dbReference>
<keyword evidence="1" id="KW-0732">Signal</keyword>
<keyword evidence="3" id="KW-1185">Reference proteome</keyword>
<evidence type="ECO:0000313" key="2">
    <source>
        <dbReference type="EMBL" id="KAL3121246.1"/>
    </source>
</evidence>
<organism evidence="2 3">
    <name type="scientific">Heterodera trifolii</name>
    <dbReference type="NCBI Taxonomy" id="157864"/>
    <lineage>
        <taxon>Eukaryota</taxon>
        <taxon>Metazoa</taxon>
        <taxon>Ecdysozoa</taxon>
        <taxon>Nematoda</taxon>
        <taxon>Chromadorea</taxon>
        <taxon>Rhabditida</taxon>
        <taxon>Tylenchina</taxon>
        <taxon>Tylenchomorpha</taxon>
        <taxon>Tylenchoidea</taxon>
        <taxon>Heteroderidae</taxon>
        <taxon>Heteroderinae</taxon>
        <taxon>Heterodera</taxon>
    </lineage>
</organism>
<accession>A0ABD2M170</accession>
<dbReference type="AlphaFoldDB" id="A0ABD2M170"/>
<feature type="signal peptide" evidence="1">
    <location>
        <begin position="1"/>
        <end position="22"/>
    </location>
</feature>
<reference evidence="2 3" key="1">
    <citation type="submission" date="2024-10" db="EMBL/GenBank/DDBJ databases">
        <authorList>
            <person name="Kim D."/>
        </authorList>
    </citation>
    <scope>NUCLEOTIDE SEQUENCE [LARGE SCALE GENOMIC DNA]</scope>
    <source>
        <strain evidence="2">BH-2024</strain>
    </source>
</reference>
<comment type="caution">
    <text evidence="2">The sequence shown here is derived from an EMBL/GenBank/DDBJ whole genome shotgun (WGS) entry which is preliminary data.</text>
</comment>
<dbReference type="EMBL" id="JBICBT010000192">
    <property type="protein sequence ID" value="KAL3121246.1"/>
    <property type="molecule type" value="Genomic_DNA"/>
</dbReference>
<evidence type="ECO:0000256" key="1">
    <source>
        <dbReference type="SAM" id="SignalP"/>
    </source>
</evidence>
<protein>
    <submittedName>
        <fullName evidence="2">Uncharacterized protein</fullName>
    </submittedName>
</protein>